<keyword evidence="2" id="KW-1185">Reference proteome</keyword>
<reference evidence="1 2" key="1">
    <citation type="submission" date="2024-09" db="EMBL/GenBank/DDBJ databases">
        <title>Rethinking Asexuality: The Enigmatic Case of Functional Sexual Genes in Lepraria (Stereocaulaceae).</title>
        <authorList>
            <person name="Doellman M."/>
            <person name="Sun Y."/>
            <person name="Barcenas-Pena A."/>
            <person name="Lumbsch H.T."/>
            <person name="Grewe F."/>
        </authorList>
    </citation>
    <scope>NUCLEOTIDE SEQUENCE [LARGE SCALE GENOMIC DNA]</scope>
    <source>
        <strain evidence="1 2">Grewe 0041</strain>
    </source>
</reference>
<evidence type="ECO:0000313" key="2">
    <source>
        <dbReference type="Proteomes" id="UP001590951"/>
    </source>
</evidence>
<organism evidence="1 2">
    <name type="scientific">Lepraria finkii</name>
    <dbReference type="NCBI Taxonomy" id="1340010"/>
    <lineage>
        <taxon>Eukaryota</taxon>
        <taxon>Fungi</taxon>
        <taxon>Dikarya</taxon>
        <taxon>Ascomycota</taxon>
        <taxon>Pezizomycotina</taxon>
        <taxon>Lecanoromycetes</taxon>
        <taxon>OSLEUM clade</taxon>
        <taxon>Lecanoromycetidae</taxon>
        <taxon>Lecanorales</taxon>
        <taxon>Lecanorineae</taxon>
        <taxon>Stereocaulaceae</taxon>
        <taxon>Lepraria</taxon>
    </lineage>
</organism>
<proteinExistence type="predicted"/>
<protein>
    <submittedName>
        <fullName evidence="1">Uncharacterized protein</fullName>
    </submittedName>
</protein>
<accession>A0ABR4BBK9</accession>
<name>A0ABR4BBK9_9LECA</name>
<sequence length="117" mass="13427">MSDHPTAGESQESAVEFDMNTMNTLNLMVLDLLVLDPQEDERAHVHHEVRRKWALAPDYAELLDLNRRFIRRELKATAYQNGGIYAETDALVPSLLRLHDFGILTVMSHPYVDFTAF</sequence>
<evidence type="ECO:0000313" key="1">
    <source>
        <dbReference type="EMBL" id="KAL2055205.1"/>
    </source>
</evidence>
<dbReference type="EMBL" id="JBHFEH010000012">
    <property type="protein sequence ID" value="KAL2055205.1"/>
    <property type="molecule type" value="Genomic_DNA"/>
</dbReference>
<gene>
    <name evidence="1" type="ORF">ABVK25_004543</name>
</gene>
<dbReference type="Proteomes" id="UP001590951">
    <property type="component" value="Unassembled WGS sequence"/>
</dbReference>
<comment type="caution">
    <text evidence="1">The sequence shown here is derived from an EMBL/GenBank/DDBJ whole genome shotgun (WGS) entry which is preliminary data.</text>
</comment>